<sequence length="128" mass="14053">MVLSSADHQLDVARTLPFRPPGSRHHLLAVGIGRGRRRAQQAAGPIELHLVPLVLRAALAMLKKKLPGREFLLAVLGLKDDGSPVSIFSLSGSNPQDRHVVMCRNGVKRLLAEMPVHCYEFLFTSKLS</sequence>
<keyword evidence="2" id="KW-1185">Reference proteome</keyword>
<dbReference type="AlphaFoldDB" id="A0A8T0W809"/>
<dbReference type="Proteomes" id="UP000823388">
    <property type="component" value="Chromosome 2K"/>
</dbReference>
<comment type="caution">
    <text evidence="1">The sequence shown here is derived from an EMBL/GenBank/DDBJ whole genome shotgun (WGS) entry which is preliminary data.</text>
</comment>
<accession>A0A8T0W809</accession>
<protein>
    <submittedName>
        <fullName evidence="1">Uncharacterized protein</fullName>
    </submittedName>
</protein>
<reference evidence="1" key="1">
    <citation type="submission" date="2020-05" db="EMBL/GenBank/DDBJ databases">
        <title>WGS assembly of Panicum virgatum.</title>
        <authorList>
            <person name="Lovell J.T."/>
            <person name="Jenkins J."/>
            <person name="Shu S."/>
            <person name="Juenger T.E."/>
            <person name="Schmutz J."/>
        </authorList>
    </citation>
    <scope>NUCLEOTIDE SEQUENCE</scope>
    <source>
        <strain evidence="1">AP13</strain>
    </source>
</reference>
<organism evidence="1 2">
    <name type="scientific">Panicum virgatum</name>
    <name type="common">Blackwell switchgrass</name>
    <dbReference type="NCBI Taxonomy" id="38727"/>
    <lineage>
        <taxon>Eukaryota</taxon>
        <taxon>Viridiplantae</taxon>
        <taxon>Streptophyta</taxon>
        <taxon>Embryophyta</taxon>
        <taxon>Tracheophyta</taxon>
        <taxon>Spermatophyta</taxon>
        <taxon>Magnoliopsida</taxon>
        <taxon>Liliopsida</taxon>
        <taxon>Poales</taxon>
        <taxon>Poaceae</taxon>
        <taxon>PACMAD clade</taxon>
        <taxon>Panicoideae</taxon>
        <taxon>Panicodae</taxon>
        <taxon>Paniceae</taxon>
        <taxon>Panicinae</taxon>
        <taxon>Panicum</taxon>
        <taxon>Panicum sect. Hiantes</taxon>
    </lineage>
</organism>
<proteinExistence type="predicted"/>
<name>A0A8T0W809_PANVG</name>
<evidence type="ECO:0000313" key="1">
    <source>
        <dbReference type="EMBL" id="KAG2645541.1"/>
    </source>
</evidence>
<gene>
    <name evidence="1" type="ORF">PVAP13_2KG431100</name>
</gene>
<evidence type="ECO:0000313" key="2">
    <source>
        <dbReference type="Proteomes" id="UP000823388"/>
    </source>
</evidence>
<dbReference type="EMBL" id="CM029039">
    <property type="protein sequence ID" value="KAG2645541.1"/>
    <property type="molecule type" value="Genomic_DNA"/>
</dbReference>